<keyword evidence="3" id="KW-1185">Reference proteome</keyword>
<accession>A0A2G5VBV6</accession>
<dbReference type="GO" id="GO:0051260">
    <property type="term" value="P:protein homooligomerization"/>
    <property type="evidence" value="ECO:0007669"/>
    <property type="project" value="InterPro"/>
</dbReference>
<dbReference type="Pfam" id="PF02214">
    <property type="entry name" value="BTB_2"/>
    <property type="match status" value="1"/>
</dbReference>
<dbReference type="InterPro" id="IPR000210">
    <property type="entry name" value="BTB/POZ_dom"/>
</dbReference>
<dbReference type="EMBL" id="PDUG01000002">
    <property type="protein sequence ID" value="PIC49217.1"/>
    <property type="molecule type" value="Genomic_DNA"/>
</dbReference>
<dbReference type="CDD" id="cd18316">
    <property type="entry name" value="BTB_POZ_KCTD-like"/>
    <property type="match status" value="1"/>
</dbReference>
<dbReference type="Gene3D" id="3.30.710.10">
    <property type="entry name" value="Potassium Channel Kv1.1, Chain A"/>
    <property type="match status" value="1"/>
</dbReference>
<comment type="caution">
    <text evidence="2">The sequence shown here is derived from an EMBL/GenBank/DDBJ whole genome shotgun (WGS) entry which is preliminary data.</text>
</comment>
<organism evidence="2 3">
    <name type="scientific">Caenorhabditis nigoni</name>
    <dbReference type="NCBI Taxonomy" id="1611254"/>
    <lineage>
        <taxon>Eukaryota</taxon>
        <taxon>Metazoa</taxon>
        <taxon>Ecdysozoa</taxon>
        <taxon>Nematoda</taxon>
        <taxon>Chromadorea</taxon>
        <taxon>Rhabditida</taxon>
        <taxon>Rhabditina</taxon>
        <taxon>Rhabditomorpha</taxon>
        <taxon>Rhabditoidea</taxon>
        <taxon>Rhabditidae</taxon>
        <taxon>Peloderinae</taxon>
        <taxon>Caenorhabditis</taxon>
    </lineage>
</organism>
<dbReference type="STRING" id="1611254.A0A2G5VBV6"/>
<feature type="domain" description="BTB" evidence="1">
    <location>
        <begin position="3"/>
        <end position="71"/>
    </location>
</feature>
<evidence type="ECO:0000313" key="3">
    <source>
        <dbReference type="Proteomes" id="UP000230233"/>
    </source>
</evidence>
<gene>
    <name evidence="2" type="primary">Cnig_chr_II.g7894</name>
    <name evidence="2" type="ORF">B9Z55_007894</name>
</gene>
<dbReference type="Proteomes" id="UP000230233">
    <property type="component" value="Chromosome II"/>
</dbReference>
<protein>
    <recommendedName>
        <fullName evidence="1">BTB domain-containing protein</fullName>
    </recommendedName>
</protein>
<dbReference type="PANTHER" id="PTHR11145:SF19">
    <property type="entry name" value="BTB DOMAIN-CONTAINING PROTEIN-RELATED"/>
    <property type="match status" value="1"/>
</dbReference>
<reference evidence="3" key="1">
    <citation type="submission" date="2017-10" db="EMBL/GenBank/DDBJ databases">
        <title>Rapid genome shrinkage in a self-fertile nematode reveals novel sperm competition proteins.</title>
        <authorList>
            <person name="Yin D."/>
            <person name="Schwarz E.M."/>
            <person name="Thomas C.G."/>
            <person name="Felde R.L."/>
            <person name="Korf I.F."/>
            <person name="Cutter A.D."/>
            <person name="Schartner C.M."/>
            <person name="Ralston E.J."/>
            <person name="Meyer B.J."/>
            <person name="Haag E.S."/>
        </authorList>
    </citation>
    <scope>NUCLEOTIDE SEQUENCE [LARGE SCALE GENOMIC DNA]</scope>
    <source>
        <strain evidence="3">JU1422</strain>
    </source>
</reference>
<dbReference type="InterPro" id="IPR045068">
    <property type="entry name" value="BACURD1-3"/>
</dbReference>
<dbReference type="PROSITE" id="PS50097">
    <property type="entry name" value="BTB"/>
    <property type="match status" value="1"/>
</dbReference>
<name>A0A2G5VBV6_9PELO</name>
<evidence type="ECO:0000259" key="1">
    <source>
        <dbReference type="PROSITE" id="PS50097"/>
    </source>
</evidence>
<proteinExistence type="predicted"/>
<dbReference type="SUPFAM" id="SSF54695">
    <property type="entry name" value="POZ domain"/>
    <property type="match status" value="1"/>
</dbReference>
<dbReference type="InterPro" id="IPR011333">
    <property type="entry name" value="SKP1/BTB/POZ_sf"/>
</dbReference>
<dbReference type="OrthoDB" id="2414723at2759"/>
<sequence>MTDIVKLNVGGTIFQTAKSTLTKFDGFFRTMFETPIPVPRDESGAIFIDRSPKHFDLILNFMRDGHVGLQKYSEDVEEILKEAEYYLLGGLMELCNNYQKPVELEYPDKFRYIRSDEELFDVTFVPNKPVLVFFGPIFGGSVRYPECVNLLEFQKKYASKVEFYIRLFVYSDNFQVWYYKGYANGSIYFDFSSYYGDVMTANDLEESMQRMLLNQ</sequence>
<dbReference type="SMART" id="SM00225">
    <property type="entry name" value="BTB"/>
    <property type="match status" value="1"/>
</dbReference>
<dbReference type="InterPro" id="IPR003131">
    <property type="entry name" value="T1-type_BTB"/>
</dbReference>
<dbReference type="PANTHER" id="PTHR11145">
    <property type="entry name" value="BTB/POZ DOMAIN-CONTAINING ADAPTER FOR CUL3-MEDIATED RHOA DEGRADATION PROTEIN FAMILY MEMBER"/>
    <property type="match status" value="1"/>
</dbReference>
<dbReference type="AlphaFoldDB" id="A0A2G5VBV6"/>
<evidence type="ECO:0000313" key="2">
    <source>
        <dbReference type="EMBL" id="PIC49217.1"/>
    </source>
</evidence>